<organism evidence="1 2">
    <name type="scientific">Vibrio amylolyticus</name>
    <dbReference type="NCBI Taxonomy" id="2847292"/>
    <lineage>
        <taxon>Bacteria</taxon>
        <taxon>Pseudomonadati</taxon>
        <taxon>Pseudomonadota</taxon>
        <taxon>Gammaproteobacteria</taxon>
        <taxon>Vibrionales</taxon>
        <taxon>Vibrionaceae</taxon>
        <taxon>Vibrio</taxon>
    </lineage>
</organism>
<dbReference type="RefSeq" id="WP_248006910.1">
    <property type="nucleotide sequence ID" value="NZ_JAJHVV010000001.1"/>
</dbReference>
<protein>
    <submittedName>
        <fullName evidence="1">Uncharacterized protein</fullName>
    </submittedName>
</protein>
<reference evidence="1" key="1">
    <citation type="submission" date="2021-11" db="EMBL/GenBank/DDBJ databases">
        <title>Vibrio ZSDE26 sp. nov. and Vibrio ZSDZ34 sp. nov., isolated from coastal seawater in Qingdao.</title>
        <authorList>
            <person name="Zhang P."/>
        </authorList>
    </citation>
    <scope>NUCLEOTIDE SEQUENCE</scope>
    <source>
        <strain evidence="1">ZSDE26</strain>
    </source>
</reference>
<dbReference type="AlphaFoldDB" id="A0A9X2BFF6"/>
<accession>A0A9X2BFF6</accession>
<keyword evidence="2" id="KW-1185">Reference proteome</keyword>
<gene>
    <name evidence="1" type="ORF">KP803_00700</name>
</gene>
<comment type="caution">
    <text evidence="1">The sequence shown here is derived from an EMBL/GenBank/DDBJ whole genome shotgun (WGS) entry which is preliminary data.</text>
</comment>
<sequence>MSSKEIIEKATKHYGERVQIEKAKNDCVELIQALSRYYNYNRGTIERVAEEVANVTLMADQLRLIVGETLVDDIRLKKLVRLEKYIDSHKRNFTDDI</sequence>
<proteinExistence type="predicted"/>
<evidence type="ECO:0000313" key="1">
    <source>
        <dbReference type="EMBL" id="MCK6261786.1"/>
    </source>
</evidence>
<dbReference type="EMBL" id="JAJHVV010000001">
    <property type="protein sequence ID" value="MCK6261786.1"/>
    <property type="molecule type" value="Genomic_DNA"/>
</dbReference>
<name>A0A9X2BFF6_9VIBR</name>
<evidence type="ECO:0000313" key="2">
    <source>
        <dbReference type="Proteomes" id="UP001139559"/>
    </source>
</evidence>
<dbReference type="Proteomes" id="UP001139559">
    <property type="component" value="Unassembled WGS sequence"/>
</dbReference>